<dbReference type="InParanoid" id="K1Q8R6"/>
<dbReference type="AlphaFoldDB" id="K1Q8R6"/>
<dbReference type="InterPro" id="IPR001353">
    <property type="entry name" value="Proteasome_sua/b"/>
</dbReference>
<dbReference type="PANTHER" id="PTHR32194:SF2">
    <property type="entry name" value="PROTEASOME SUBUNIT BETA TYPE-1"/>
    <property type="match status" value="1"/>
</dbReference>
<evidence type="ECO:0000256" key="3">
    <source>
        <dbReference type="ARBA" id="ARBA00022942"/>
    </source>
</evidence>
<reference evidence="4" key="1">
    <citation type="journal article" date="2012" name="Nature">
        <title>The oyster genome reveals stress adaptation and complexity of shell formation.</title>
        <authorList>
            <person name="Zhang G."/>
            <person name="Fang X."/>
            <person name="Guo X."/>
            <person name="Li L."/>
            <person name="Luo R."/>
            <person name="Xu F."/>
            <person name="Yang P."/>
            <person name="Zhang L."/>
            <person name="Wang X."/>
            <person name="Qi H."/>
            <person name="Xiong Z."/>
            <person name="Que H."/>
            <person name="Xie Y."/>
            <person name="Holland P.W."/>
            <person name="Paps J."/>
            <person name="Zhu Y."/>
            <person name="Wu F."/>
            <person name="Chen Y."/>
            <person name="Wang J."/>
            <person name="Peng C."/>
            <person name="Meng J."/>
            <person name="Yang L."/>
            <person name="Liu J."/>
            <person name="Wen B."/>
            <person name="Zhang N."/>
            <person name="Huang Z."/>
            <person name="Zhu Q."/>
            <person name="Feng Y."/>
            <person name="Mount A."/>
            <person name="Hedgecock D."/>
            <person name="Xu Z."/>
            <person name="Liu Y."/>
            <person name="Domazet-Loso T."/>
            <person name="Du Y."/>
            <person name="Sun X."/>
            <person name="Zhang S."/>
            <person name="Liu B."/>
            <person name="Cheng P."/>
            <person name="Jiang X."/>
            <person name="Li J."/>
            <person name="Fan D."/>
            <person name="Wang W."/>
            <person name="Fu W."/>
            <person name="Wang T."/>
            <person name="Wang B."/>
            <person name="Zhang J."/>
            <person name="Peng Z."/>
            <person name="Li Y."/>
            <person name="Li N."/>
            <person name="Wang J."/>
            <person name="Chen M."/>
            <person name="He Y."/>
            <person name="Tan F."/>
            <person name="Song X."/>
            <person name="Zheng Q."/>
            <person name="Huang R."/>
            <person name="Yang H."/>
            <person name="Du X."/>
            <person name="Chen L."/>
            <person name="Yang M."/>
            <person name="Gaffney P.M."/>
            <person name="Wang S."/>
            <person name="Luo L."/>
            <person name="She Z."/>
            <person name="Ming Y."/>
            <person name="Huang W."/>
            <person name="Zhang S."/>
            <person name="Huang B."/>
            <person name="Zhang Y."/>
            <person name="Qu T."/>
            <person name="Ni P."/>
            <person name="Miao G."/>
            <person name="Wang J."/>
            <person name="Wang Q."/>
            <person name="Steinberg C.E."/>
            <person name="Wang H."/>
            <person name="Li N."/>
            <person name="Qian L."/>
            <person name="Zhang G."/>
            <person name="Li Y."/>
            <person name="Yang H."/>
            <person name="Liu X."/>
            <person name="Wang J."/>
            <person name="Yin Y."/>
            <person name="Wang J."/>
        </authorList>
    </citation>
    <scope>NUCLEOTIDE SEQUENCE [LARGE SCALE GENOMIC DNA]</scope>
    <source>
        <strain evidence="4">05x7-T-G4-1.051#20</strain>
    </source>
</reference>
<dbReference type="PANTHER" id="PTHR32194">
    <property type="entry name" value="METALLOPROTEASE TLDD"/>
    <property type="match status" value="1"/>
</dbReference>
<dbReference type="HOGENOM" id="CLU_035750_1_3_1"/>
<dbReference type="GO" id="GO:0005839">
    <property type="term" value="C:proteasome core complex"/>
    <property type="evidence" value="ECO:0007669"/>
    <property type="project" value="InterPro"/>
</dbReference>
<name>K1Q8R6_MAGGI</name>
<protein>
    <submittedName>
        <fullName evidence="4">Proteasome subunit beta type-1</fullName>
    </submittedName>
</protein>
<evidence type="ECO:0000313" key="4">
    <source>
        <dbReference type="EMBL" id="EKC17751.1"/>
    </source>
</evidence>
<accession>K1Q8R6</accession>
<dbReference type="Pfam" id="PF00227">
    <property type="entry name" value="Proteasome"/>
    <property type="match status" value="1"/>
</dbReference>
<sequence>MLANTLYGRRFFPYYTWNILAGLDENGVGCVYSYDPVGNYERVRVNVTGSGESLIQPLLDNQFERQHQQFAAKPPPLNVDLSLADTEEIVKDAFYSAGERDIYTGDTVEVMVITGEGVRIETHELNID</sequence>
<organism evidence="4">
    <name type="scientific">Magallana gigas</name>
    <name type="common">Pacific oyster</name>
    <name type="synonym">Crassostrea gigas</name>
    <dbReference type="NCBI Taxonomy" id="29159"/>
    <lineage>
        <taxon>Eukaryota</taxon>
        <taxon>Metazoa</taxon>
        <taxon>Spiralia</taxon>
        <taxon>Lophotrochozoa</taxon>
        <taxon>Mollusca</taxon>
        <taxon>Bivalvia</taxon>
        <taxon>Autobranchia</taxon>
        <taxon>Pteriomorphia</taxon>
        <taxon>Ostreida</taxon>
        <taxon>Ostreoidea</taxon>
        <taxon>Ostreidae</taxon>
        <taxon>Magallana</taxon>
    </lineage>
</organism>
<evidence type="ECO:0000256" key="2">
    <source>
        <dbReference type="ARBA" id="ARBA00022490"/>
    </source>
</evidence>
<dbReference type="EMBL" id="JH821928">
    <property type="protein sequence ID" value="EKC17751.1"/>
    <property type="molecule type" value="Genomic_DNA"/>
</dbReference>
<dbReference type="GO" id="GO:0005737">
    <property type="term" value="C:cytoplasm"/>
    <property type="evidence" value="ECO:0007669"/>
    <property type="project" value="TreeGrafter"/>
</dbReference>
<dbReference type="InterPro" id="IPR023333">
    <property type="entry name" value="Proteasome_suB-type"/>
</dbReference>
<keyword evidence="3 4" id="KW-0647">Proteasome</keyword>
<evidence type="ECO:0000256" key="1">
    <source>
        <dbReference type="ARBA" id="ARBA00004123"/>
    </source>
</evidence>
<keyword evidence="2" id="KW-0963">Cytoplasm</keyword>
<gene>
    <name evidence="4" type="ORF">CGI_10000256</name>
</gene>
<dbReference type="SUPFAM" id="SSF56235">
    <property type="entry name" value="N-terminal nucleophile aminohydrolases (Ntn hydrolases)"/>
    <property type="match status" value="1"/>
</dbReference>
<dbReference type="GO" id="GO:0051603">
    <property type="term" value="P:proteolysis involved in protein catabolic process"/>
    <property type="evidence" value="ECO:0007669"/>
    <property type="project" value="InterPro"/>
</dbReference>
<comment type="subcellular location">
    <subcellularLocation>
        <location evidence="1">Nucleus</location>
    </subcellularLocation>
</comment>
<dbReference type="Gene3D" id="3.60.20.10">
    <property type="entry name" value="Glutamine Phosphoribosylpyrophosphate, subunit 1, domain 1"/>
    <property type="match status" value="1"/>
</dbReference>
<dbReference type="GO" id="GO:0005634">
    <property type="term" value="C:nucleus"/>
    <property type="evidence" value="ECO:0007669"/>
    <property type="project" value="UniProtKB-SubCell"/>
</dbReference>
<proteinExistence type="predicted"/>
<dbReference type="InterPro" id="IPR029055">
    <property type="entry name" value="Ntn_hydrolases_N"/>
</dbReference>